<dbReference type="Proteomes" id="UP001324287">
    <property type="component" value="Chromosome"/>
</dbReference>
<gene>
    <name evidence="3" type="ORF">U6N30_32525</name>
</gene>
<dbReference type="SUPFAM" id="SSF50249">
    <property type="entry name" value="Nucleic acid-binding proteins"/>
    <property type="match status" value="1"/>
</dbReference>
<proteinExistence type="predicted"/>
<dbReference type="InterPro" id="IPR022002">
    <property type="entry name" value="ChsH2_Znr"/>
</dbReference>
<reference evidence="3 4" key="1">
    <citation type="submission" date="2023-12" db="EMBL/GenBank/DDBJ databases">
        <title>Blastococcus brunescens sp. nov., an actonobacterium isolated from sandstone collected in sahara desert.</title>
        <authorList>
            <person name="Gtari M."/>
            <person name="Ghodhbane F."/>
        </authorList>
    </citation>
    <scope>NUCLEOTIDE SEQUENCE [LARGE SCALE GENOMIC DNA]</scope>
    <source>
        <strain evidence="3 4">BMG 8361</strain>
    </source>
</reference>
<evidence type="ECO:0000313" key="3">
    <source>
        <dbReference type="EMBL" id="WRL64222.1"/>
    </source>
</evidence>
<evidence type="ECO:0000259" key="1">
    <source>
        <dbReference type="Pfam" id="PF01796"/>
    </source>
</evidence>
<organism evidence="3 4">
    <name type="scientific">Blastococcus brunescens</name>
    <dbReference type="NCBI Taxonomy" id="1564165"/>
    <lineage>
        <taxon>Bacteria</taxon>
        <taxon>Bacillati</taxon>
        <taxon>Actinomycetota</taxon>
        <taxon>Actinomycetes</taxon>
        <taxon>Geodermatophilales</taxon>
        <taxon>Geodermatophilaceae</taxon>
        <taxon>Blastococcus</taxon>
    </lineage>
</organism>
<dbReference type="Pfam" id="PF12172">
    <property type="entry name" value="zf-ChsH2"/>
    <property type="match status" value="1"/>
</dbReference>
<feature type="domain" description="ChsH2 rubredoxin-like zinc ribbon" evidence="2">
    <location>
        <begin position="19"/>
        <end position="54"/>
    </location>
</feature>
<dbReference type="EMBL" id="CP141261">
    <property type="protein sequence ID" value="WRL64222.1"/>
    <property type="molecule type" value="Genomic_DNA"/>
</dbReference>
<dbReference type="InterPro" id="IPR002878">
    <property type="entry name" value="ChsH2_C"/>
</dbReference>
<dbReference type="InterPro" id="IPR052513">
    <property type="entry name" value="Thioester_dehydratase-like"/>
</dbReference>
<accession>A0ABZ1B082</accession>
<dbReference type="PANTHER" id="PTHR34075">
    <property type="entry name" value="BLR3430 PROTEIN"/>
    <property type="match status" value="1"/>
</dbReference>
<keyword evidence="4" id="KW-1185">Reference proteome</keyword>
<dbReference type="RefSeq" id="WP_324275550.1">
    <property type="nucleotide sequence ID" value="NZ_CP141261.1"/>
</dbReference>
<evidence type="ECO:0000259" key="2">
    <source>
        <dbReference type="Pfam" id="PF12172"/>
    </source>
</evidence>
<name>A0ABZ1B082_9ACTN</name>
<dbReference type="Gene3D" id="6.10.30.10">
    <property type="match status" value="1"/>
</dbReference>
<dbReference type="PANTHER" id="PTHR34075:SF5">
    <property type="entry name" value="BLR3430 PROTEIN"/>
    <property type="match status" value="1"/>
</dbReference>
<dbReference type="Pfam" id="PF01796">
    <property type="entry name" value="OB_ChsH2_C"/>
    <property type="match status" value="1"/>
</dbReference>
<evidence type="ECO:0000313" key="4">
    <source>
        <dbReference type="Proteomes" id="UP001324287"/>
    </source>
</evidence>
<dbReference type="InterPro" id="IPR012340">
    <property type="entry name" value="NA-bd_OB-fold"/>
</dbReference>
<sequence>MSDYSKPLPDIDDETRPFWDGALREELRMQKCSRCGHIRYPISRICPDCLEPGHEWVPLSGRGEVYSSIVFHQVYDKAFADDVPYNVSLVQLDEGPRMFSNVVGVPPSEVTVGARVRVVFDRVTEEVAIPRFTPEEQ</sequence>
<feature type="domain" description="ChsH2 C-terminal OB-fold" evidence="1">
    <location>
        <begin position="56"/>
        <end position="121"/>
    </location>
</feature>
<protein>
    <submittedName>
        <fullName evidence="3">Zn-ribbon domain-containing OB-fold protein</fullName>
    </submittedName>
</protein>